<evidence type="ECO:0000259" key="3">
    <source>
        <dbReference type="Pfam" id="PF06439"/>
    </source>
</evidence>
<dbReference type="Proteomes" id="UP000317648">
    <property type="component" value="Chromosome"/>
</dbReference>
<dbReference type="EMBL" id="CP036433">
    <property type="protein sequence ID" value="QDU95999.1"/>
    <property type="molecule type" value="Genomic_DNA"/>
</dbReference>
<protein>
    <recommendedName>
        <fullName evidence="3">3-keto-alpha-glucoside-1,2-lyase/3-keto-2-hydroxy-glucal hydratase domain-containing protein</fullName>
    </recommendedName>
</protein>
<dbReference type="GO" id="GO:0016787">
    <property type="term" value="F:hydrolase activity"/>
    <property type="evidence" value="ECO:0007669"/>
    <property type="project" value="InterPro"/>
</dbReference>
<accession>A0A518DVZ1</accession>
<dbReference type="RefSeq" id="WP_145054676.1">
    <property type="nucleotide sequence ID" value="NZ_CP036433.1"/>
</dbReference>
<dbReference type="Gene3D" id="2.60.120.560">
    <property type="entry name" value="Exo-inulinase, domain 1"/>
    <property type="match status" value="1"/>
</dbReference>
<name>A0A518DVZ1_9BACT</name>
<dbReference type="Pfam" id="PF06439">
    <property type="entry name" value="3keto-disac_hyd"/>
    <property type="match status" value="1"/>
</dbReference>
<evidence type="ECO:0000256" key="1">
    <source>
        <dbReference type="SAM" id="MobiDB-lite"/>
    </source>
</evidence>
<dbReference type="KEGG" id="lcre:Pla8534_38180"/>
<feature type="compositionally biased region" description="Polar residues" evidence="1">
    <location>
        <begin position="549"/>
        <end position="559"/>
    </location>
</feature>
<feature type="chain" id="PRO_5022196266" description="3-keto-alpha-glucoside-1,2-lyase/3-keto-2-hydroxy-glucal hydratase domain-containing protein" evidence="2">
    <location>
        <begin position="29"/>
        <end position="559"/>
    </location>
</feature>
<feature type="compositionally biased region" description="Pro residues" evidence="1">
    <location>
        <begin position="379"/>
        <end position="394"/>
    </location>
</feature>
<feature type="signal peptide" evidence="2">
    <location>
        <begin position="1"/>
        <end position="28"/>
    </location>
</feature>
<sequence precursor="true">MRRFLKRFSAMLPLGVWLFCGAPMLASAAGPADKAAIVDPEVAQSDVDFLDAGEYRGSIRGLHGQAIPIGLQVSAEGNGEFRGALFRGGLPGSGWDRELRSELTGSRWTGPDTSVRLTSADHTGQFVLAGGKCQVLDVQGEHLGDLRKVIRRSPTEGLRPASESVVLFDGSPHHLASPVVDENGLLEVGFTTAEPYNDFRMHVEFRTPYMPLARGQSRGNSGVYIQQRYETQILDSFSLPGVENECGGLYRQRRPDLNMAFPPLTWQTYDIFFQAPHFNDAGEKIANARLSLYHNGVAVHDDVEIVSKTGAGKAEGPQPLPILFQNHRDPVRFRNIWVTPGTKAASRKFSVHSGPVVKDAPAHDLIASRDADPRFSTPAPTPPEAKPSSPPNDQPSPSDLIPAPRKLTENARPAADEPPGPIASTKPEAKPEAKPKPQARPLIAVLEEEPPSPAVRASAPPAREIQPAPDARPLASTTGKNVEEGNAIEAAGFTEESRKEAPATSDRINRGELGPVKFNRAPGRWNAGPSPIESTPLGQIGELLEESPSKSAVSNSLAE</sequence>
<feature type="region of interest" description="Disordered" evidence="1">
    <location>
        <begin position="370"/>
        <end position="559"/>
    </location>
</feature>
<dbReference type="InterPro" id="IPR010496">
    <property type="entry name" value="AL/BT2_dom"/>
</dbReference>
<dbReference type="AlphaFoldDB" id="A0A518DVZ1"/>
<gene>
    <name evidence="4" type="ORF">Pla8534_38180</name>
</gene>
<keyword evidence="5" id="KW-1185">Reference proteome</keyword>
<evidence type="ECO:0000313" key="4">
    <source>
        <dbReference type="EMBL" id="QDU95999.1"/>
    </source>
</evidence>
<keyword evidence="2" id="KW-0732">Signal</keyword>
<dbReference type="PANTHER" id="PTHR33546">
    <property type="entry name" value="LARGE, MULTIFUNCTIONAL SECRETED PROTEIN-RELATED"/>
    <property type="match status" value="1"/>
</dbReference>
<feature type="domain" description="3-keto-alpha-glucoside-1,2-lyase/3-keto-2-hydroxy-glucal hydratase" evidence="3">
    <location>
        <begin position="190"/>
        <end position="339"/>
    </location>
</feature>
<organism evidence="4 5">
    <name type="scientific">Lignipirellula cremea</name>
    <dbReference type="NCBI Taxonomy" id="2528010"/>
    <lineage>
        <taxon>Bacteria</taxon>
        <taxon>Pseudomonadati</taxon>
        <taxon>Planctomycetota</taxon>
        <taxon>Planctomycetia</taxon>
        <taxon>Pirellulales</taxon>
        <taxon>Pirellulaceae</taxon>
        <taxon>Lignipirellula</taxon>
    </lineage>
</organism>
<dbReference type="OrthoDB" id="176168at2"/>
<reference evidence="4 5" key="1">
    <citation type="submission" date="2019-02" db="EMBL/GenBank/DDBJ databases">
        <title>Deep-cultivation of Planctomycetes and their phenomic and genomic characterization uncovers novel biology.</title>
        <authorList>
            <person name="Wiegand S."/>
            <person name="Jogler M."/>
            <person name="Boedeker C."/>
            <person name="Pinto D."/>
            <person name="Vollmers J."/>
            <person name="Rivas-Marin E."/>
            <person name="Kohn T."/>
            <person name="Peeters S.H."/>
            <person name="Heuer A."/>
            <person name="Rast P."/>
            <person name="Oberbeckmann S."/>
            <person name="Bunk B."/>
            <person name="Jeske O."/>
            <person name="Meyerdierks A."/>
            <person name="Storesund J.E."/>
            <person name="Kallscheuer N."/>
            <person name="Luecker S."/>
            <person name="Lage O.M."/>
            <person name="Pohl T."/>
            <person name="Merkel B.J."/>
            <person name="Hornburger P."/>
            <person name="Mueller R.-W."/>
            <person name="Bruemmer F."/>
            <person name="Labrenz M."/>
            <person name="Spormann A.M."/>
            <person name="Op den Camp H."/>
            <person name="Overmann J."/>
            <person name="Amann R."/>
            <person name="Jetten M.S.M."/>
            <person name="Mascher T."/>
            <person name="Medema M.H."/>
            <person name="Devos D.P."/>
            <person name="Kaster A.-K."/>
            <person name="Ovreas L."/>
            <person name="Rohde M."/>
            <person name="Galperin M.Y."/>
            <person name="Jogler C."/>
        </authorList>
    </citation>
    <scope>NUCLEOTIDE SEQUENCE [LARGE SCALE GENOMIC DNA]</scope>
    <source>
        <strain evidence="4 5">Pla85_3_4</strain>
    </source>
</reference>
<feature type="compositionally biased region" description="Low complexity" evidence="1">
    <location>
        <begin position="454"/>
        <end position="464"/>
    </location>
</feature>
<proteinExistence type="predicted"/>
<evidence type="ECO:0000256" key="2">
    <source>
        <dbReference type="SAM" id="SignalP"/>
    </source>
</evidence>
<evidence type="ECO:0000313" key="5">
    <source>
        <dbReference type="Proteomes" id="UP000317648"/>
    </source>
</evidence>
<dbReference type="PANTHER" id="PTHR33546:SF1">
    <property type="entry name" value="LARGE, MULTIFUNCTIONAL SECRETED PROTEIN"/>
    <property type="match status" value="1"/>
</dbReference>